<proteinExistence type="predicted"/>
<comment type="caution">
    <text evidence="1">The sequence shown here is derived from an EMBL/GenBank/DDBJ whole genome shotgun (WGS) entry which is preliminary data.</text>
</comment>
<dbReference type="GO" id="GO:0006355">
    <property type="term" value="P:regulation of DNA-templated transcription"/>
    <property type="evidence" value="ECO:0007669"/>
    <property type="project" value="InterPro"/>
</dbReference>
<gene>
    <name evidence="1" type="ORF">EJE24_22120</name>
</gene>
<dbReference type="Proteomes" id="UP000276389">
    <property type="component" value="Unassembled WGS sequence"/>
</dbReference>
<accession>A0A3R9PRP3</accession>
<evidence type="ECO:0000313" key="2">
    <source>
        <dbReference type="Proteomes" id="UP000276389"/>
    </source>
</evidence>
<dbReference type="SUPFAM" id="SSF46894">
    <property type="entry name" value="C-terminal effector domain of the bipartite response regulators"/>
    <property type="match status" value="1"/>
</dbReference>
<dbReference type="EMBL" id="RWHU01000012">
    <property type="protein sequence ID" value="RSK63063.1"/>
    <property type="molecule type" value="Genomic_DNA"/>
</dbReference>
<reference evidence="1 2" key="1">
    <citation type="submission" date="2018-12" db="EMBL/GenBank/DDBJ databases">
        <title>The Genome Submission of two Enterobacter spp. strains.</title>
        <authorList>
            <person name="Wu W."/>
            <person name="Wei L."/>
            <person name="Feng Y."/>
            <person name="Zong Z."/>
        </authorList>
    </citation>
    <scope>NUCLEOTIDE SEQUENCE [LARGE SCALE GENOMIC DNA]</scope>
    <source>
        <strain evidence="1 2">WCHEHu045002</strain>
    </source>
</reference>
<dbReference type="AlphaFoldDB" id="A0A3R9PRP3"/>
<dbReference type="RefSeq" id="WP_125915553.1">
    <property type="nucleotide sequence ID" value="NZ_RWHU01000012.1"/>
</dbReference>
<name>A0A3R9PRP3_9ENTR</name>
<organism evidence="1 2">
    <name type="scientific">Enterobacter huaxiensis</name>
    <dbReference type="NCBI Taxonomy" id="2494702"/>
    <lineage>
        <taxon>Bacteria</taxon>
        <taxon>Pseudomonadati</taxon>
        <taxon>Pseudomonadota</taxon>
        <taxon>Gammaproteobacteria</taxon>
        <taxon>Enterobacterales</taxon>
        <taxon>Enterobacteriaceae</taxon>
        <taxon>Enterobacter</taxon>
    </lineage>
</organism>
<dbReference type="InterPro" id="IPR016032">
    <property type="entry name" value="Sig_transdc_resp-reg_C-effctor"/>
</dbReference>
<protein>
    <submittedName>
        <fullName evidence="1">PAS fold family protein</fullName>
    </submittedName>
</protein>
<dbReference type="Gene3D" id="3.30.450.20">
    <property type="entry name" value="PAS domain"/>
    <property type="match status" value="1"/>
</dbReference>
<sequence>MSARDPSSPAQVSQSIDLDSAIKFIDGLYSSSPLPVCLRNQSREVIYKNDAFKDFFHPTSKEYTGFSFDKDEVELELSSIELESFLMGPGTAICRNFSFKGEYYQLRVETRDIDGDMFAIWFINYFPDYKALFNIREGSSNEDFDLDAFLSELTTRQMITLCFYVMGFHVNTISRVLGISDAAVSNRMSSVKIKLKPKFIDFDEFRFYCLKENAHYKMTKIILKILNVNFLLNK</sequence>
<evidence type="ECO:0000313" key="1">
    <source>
        <dbReference type="EMBL" id="RSK63063.1"/>
    </source>
</evidence>
<dbReference type="GO" id="GO:0003677">
    <property type="term" value="F:DNA binding"/>
    <property type="evidence" value="ECO:0007669"/>
    <property type="project" value="InterPro"/>
</dbReference>